<feature type="signal peptide" evidence="1">
    <location>
        <begin position="1"/>
        <end position="21"/>
    </location>
</feature>
<dbReference type="eggNOG" id="COG1876">
    <property type="taxonomic scope" value="Bacteria"/>
</dbReference>
<keyword evidence="4" id="KW-1185">Reference proteome</keyword>
<organism evidence="3 4">
    <name type="scientific">Truepera radiovictrix (strain DSM 17093 / CIP 108686 / LMG 22925 / RQ-24)</name>
    <dbReference type="NCBI Taxonomy" id="649638"/>
    <lineage>
        <taxon>Bacteria</taxon>
        <taxon>Thermotogati</taxon>
        <taxon>Deinococcota</taxon>
        <taxon>Deinococci</taxon>
        <taxon>Trueperales</taxon>
        <taxon>Trueperaceae</taxon>
        <taxon>Truepera</taxon>
    </lineage>
</organism>
<proteinExistence type="predicted"/>
<sequence>MHPPLAKLAQLLLFACAFALAAPLPPCAYGDVRTPLSDLDDWPYTLLDTTYRLPESYAPNDLVSAELAGFAGGFLVRELVIDDLRALREAAEADGLALELTSAYRSYGYQERTFAYWVAREGLEAALRSSARAGHSEHQLGTALDFRSAGGPDPWDVSDWGETPEGRWLAENAHRFGFVMSYPAGQEELTCYIYEPWHYRYVGREVARAVTESGLTLREWLWRRGSGER</sequence>
<dbReference type="HOGENOM" id="CLU_054193_3_2_0"/>
<protein>
    <submittedName>
        <fullName evidence="3">Peptidase M15B and M15C DD-carboxypeptidase VanY/endolysin</fullName>
    </submittedName>
</protein>
<accession>D7CUL2</accession>
<dbReference type="GO" id="GO:0006508">
    <property type="term" value="P:proteolysis"/>
    <property type="evidence" value="ECO:0007669"/>
    <property type="project" value="InterPro"/>
</dbReference>
<dbReference type="CDD" id="cd14852">
    <property type="entry name" value="LD-carboxypeptidase"/>
    <property type="match status" value="1"/>
</dbReference>
<keyword evidence="1" id="KW-0732">Signal</keyword>
<dbReference type="AlphaFoldDB" id="D7CUL2"/>
<dbReference type="EMBL" id="CP002049">
    <property type="protein sequence ID" value="ADI14003.1"/>
    <property type="molecule type" value="Genomic_DNA"/>
</dbReference>
<dbReference type="GO" id="GO:0008233">
    <property type="term" value="F:peptidase activity"/>
    <property type="evidence" value="ECO:0007669"/>
    <property type="project" value="InterPro"/>
</dbReference>
<dbReference type="PANTHER" id="PTHR34385:SF1">
    <property type="entry name" value="PEPTIDOGLYCAN L-ALANYL-D-GLUTAMATE ENDOPEPTIDASE CWLK"/>
    <property type="match status" value="1"/>
</dbReference>
<dbReference type="InterPro" id="IPR058193">
    <property type="entry name" value="VanY/YodJ_core_dom"/>
</dbReference>
<reference evidence="4" key="1">
    <citation type="submission" date="2010-05" db="EMBL/GenBank/DDBJ databases">
        <title>The complete genome of Truepera radiovictris DSM 17093.</title>
        <authorList>
            <consortium name="US DOE Joint Genome Institute (JGI-PGF)"/>
            <person name="Lucas S."/>
            <person name="Copeland A."/>
            <person name="Lapidus A."/>
            <person name="Glavina del Rio T."/>
            <person name="Dalin E."/>
            <person name="Tice H."/>
            <person name="Bruce D."/>
            <person name="Goodwin L."/>
            <person name="Pitluck S."/>
            <person name="Kyrpides N."/>
            <person name="Mavromatis K."/>
            <person name="Ovchinnikova G."/>
            <person name="Munk A.C."/>
            <person name="Detter J.C."/>
            <person name="Han C."/>
            <person name="Tapia R."/>
            <person name="Land M."/>
            <person name="Hauser L."/>
            <person name="Markowitz V."/>
            <person name="Cheng J.-F."/>
            <person name="Hugenholtz P."/>
            <person name="Woyke T."/>
            <person name="Wu D."/>
            <person name="Tindall B."/>
            <person name="Pomrenke H.G."/>
            <person name="Brambilla E."/>
            <person name="Klenk H.-P."/>
            <person name="Eisen J.A."/>
        </authorList>
    </citation>
    <scope>NUCLEOTIDE SEQUENCE [LARGE SCALE GENOMIC DNA]</scope>
    <source>
        <strain evidence="4">DSM 17093 / CIP 108686 / LMG 22925 / RQ-24</strain>
    </source>
</reference>
<dbReference type="Gene3D" id="3.30.1380.10">
    <property type="match status" value="1"/>
</dbReference>
<dbReference type="OrthoDB" id="9792074at2"/>
<dbReference type="PANTHER" id="PTHR34385">
    <property type="entry name" value="D-ALANYL-D-ALANINE CARBOXYPEPTIDASE"/>
    <property type="match status" value="1"/>
</dbReference>
<dbReference type="InterPro" id="IPR003709">
    <property type="entry name" value="VanY-like_core_dom"/>
</dbReference>
<name>D7CUL2_TRURR</name>
<feature type="domain" description="D-alanyl-D-alanine carboxypeptidase-like core" evidence="2">
    <location>
        <begin position="77"/>
        <end position="203"/>
    </location>
</feature>
<evidence type="ECO:0000313" key="3">
    <source>
        <dbReference type="EMBL" id="ADI14003.1"/>
    </source>
</evidence>
<dbReference type="Pfam" id="PF02557">
    <property type="entry name" value="VanY"/>
    <property type="match status" value="1"/>
</dbReference>
<dbReference type="InterPro" id="IPR052179">
    <property type="entry name" value="DD-CPase-like"/>
</dbReference>
<gene>
    <name evidence="3" type="ordered locus">Trad_0869</name>
</gene>
<evidence type="ECO:0000256" key="1">
    <source>
        <dbReference type="SAM" id="SignalP"/>
    </source>
</evidence>
<dbReference type="Proteomes" id="UP000000379">
    <property type="component" value="Chromosome"/>
</dbReference>
<reference evidence="3 4" key="2">
    <citation type="journal article" date="2011" name="Stand. Genomic Sci.">
        <title>Complete genome sequence of Truepera radiovictrix type strain (RQ-24).</title>
        <authorList>
            <person name="Ivanova N."/>
            <person name="Rohde C."/>
            <person name="Munk C."/>
            <person name="Nolan M."/>
            <person name="Lucas S."/>
            <person name="Del Rio T.G."/>
            <person name="Tice H."/>
            <person name="Deshpande S."/>
            <person name="Cheng J.F."/>
            <person name="Tapia R."/>
            <person name="Han C."/>
            <person name="Goodwin L."/>
            <person name="Pitluck S."/>
            <person name="Liolios K."/>
            <person name="Mavromatis K."/>
            <person name="Mikhailova N."/>
            <person name="Pati A."/>
            <person name="Chen A."/>
            <person name="Palaniappan K."/>
            <person name="Land M."/>
            <person name="Hauser L."/>
            <person name="Chang Y.J."/>
            <person name="Jeffries C.D."/>
            <person name="Brambilla E."/>
            <person name="Rohde M."/>
            <person name="Goker M."/>
            <person name="Tindall B.J."/>
            <person name="Woyke T."/>
            <person name="Bristow J."/>
            <person name="Eisen J.A."/>
            <person name="Markowitz V."/>
            <person name="Hugenholtz P."/>
            <person name="Kyrpides N.C."/>
            <person name="Klenk H.P."/>
            <person name="Lapidus A."/>
        </authorList>
    </citation>
    <scope>NUCLEOTIDE SEQUENCE [LARGE SCALE GENOMIC DNA]</scope>
    <source>
        <strain evidence="4">DSM 17093 / CIP 108686 / LMG 22925 / RQ-24</strain>
    </source>
</reference>
<dbReference type="KEGG" id="tra:Trad_0869"/>
<feature type="chain" id="PRO_5003094584" evidence="1">
    <location>
        <begin position="22"/>
        <end position="229"/>
    </location>
</feature>
<dbReference type="SUPFAM" id="SSF55166">
    <property type="entry name" value="Hedgehog/DD-peptidase"/>
    <property type="match status" value="1"/>
</dbReference>
<dbReference type="InterPro" id="IPR009045">
    <property type="entry name" value="Zn_M74/Hedgehog-like"/>
</dbReference>
<dbReference type="STRING" id="649638.Trad_0869"/>
<evidence type="ECO:0000313" key="4">
    <source>
        <dbReference type="Proteomes" id="UP000000379"/>
    </source>
</evidence>
<evidence type="ECO:0000259" key="2">
    <source>
        <dbReference type="Pfam" id="PF02557"/>
    </source>
</evidence>